<dbReference type="InterPro" id="IPR025668">
    <property type="entry name" value="Tnp_DDE_dom"/>
</dbReference>
<dbReference type="EMBL" id="AJWZ01002199">
    <property type="protein sequence ID" value="EKC71622.1"/>
    <property type="molecule type" value="Genomic_DNA"/>
</dbReference>
<proteinExistence type="predicted"/>
<gene>
    <name evidence="2" type="ORF">OBE_03302</name>
</gene>
<sequence>MEKQEYKDEYAKRSSVEGPFGIFKEQFQIEKEVVIGMVKTEERINLDALAYNLIRLYNIKQEIENTTEDLEDFCESTSIKNQLKLDVTIF</sequence>
<evidence type="ECO:0000313" key="2">
    <source>
        <dbReference type="EMBL" id="EKC71622.1"/>
    </source>
</evidence>
<feature type="domain" description="Transposase DDE" evidence="1">
    <location>
        <begin position="2"/>
        <end position="56"/>
    </location>
</feature>
<comment type="caution">
    <text evidence="2">The sequence shown here is derived from an EMBL/GenBank/DDBJ whole genome shotgun (WGS) entry which is preliminary data.</text>
</comment>
<name>K1TET7_9ZZZZ</name>
<organism evidence="2">
    <name type="scientific">human gut metagenome</name>
    <dbReference type="NCBI Taxonomy" id="408170"/>
    <lineage>
        <taxon>unclassified sequences</taxon>
        <taxon>metagenomes</taxon>
        <taxon>organismal metagenomes</taxon>
    </lineage>
</organism>
<evidence type="ECO:0000259" key="1">
    <source>
        <dbReference type="Pfam" id="PF13751"/>
    </source>
</evidence>
<reference evidence="2" key="1">
    <citation type="journal article" date="2013" name="Environ. Microbiol.">
        <title>Microbiota from the distal guts of lean and obese adolescents exhibit partial functional redundancy besides clear differences in community structure.</title>
        <authorList>
            <person name="Ferrer M."/>
            <person name="Ruiz A."/>
            <person name="Lanza F."/>
            <person name="Haange S.B."/>
            <person name="Oberbach A."/>
            <person name="Till H."/>
            <person name="Bargiela R."/>
            <person name="Campoy C."/>
            <person name="Segura M.T."/>
            <person name="Richter M."/>
            <person name="von Bergen M."/>
            <person name="Seifert J."/>
            <person name="Suarez A."/>
        </authorList>
    </citation>
    <scope>NUCLEOTIDE SEQUENCE</scope>
</reference>
<dbReference type="Pfam" id="PF13751">
    <property type="entry name" value="DDE_Tnp_1_6"/>
    <property type="match status" value="1"/>
</dbReference>
<dbReference type="AlphaFoldDB" id="K1TET7"/>
<protein>
    <submittedName>
        <fullName evidence="2">Transposase</fullName>
    </submittedName>
</protein>
<accession>K1TET7</accession>